<sequence>MDLFADLILITEENIHEFNVPGVWALFGMRKDSNNETYYCLQVGQKMYSIKDDVEAAQKFLTEGIKDELNERMYVNYFKEELFSYRVITSYREFLYGEEIKRKFKNFKFIFISGETKDKERKAIEKAFAVETKAIYFRNGRPFEKGNSFNFDNRSKINTKKQENVKFSEEIKNFINKYKEQFKRVESF</sequence>
<dbReference type="AlphaFoldDB" id="F9P321"/>
<dbReference type="PATRIC" id="fig|768726.4.peg.1505"/>
<organism evidence="1 2">
    <name type="scientific">Streptococcus mitis bv. 2 str. F0392</name>
    <dbReference type="NCBI Taxonomy" id="768726"/>
    <lineage>
        <taxon>Bacteria</taxon>
        <taxon>Bacillati</taxon>
        <taxon>Bacillota</taxon>
        <taxon>Bacilli</taxon>
        <taxon>Lactobacillales</taxon>
        <taxon>Streptococcaceae</taxon>
        <taxon>Streptococcus</taxon>
    </lineage>
</organism>
<evidence type="ECO:0000313" key="2">
    <source>
        <dbReference type="Proteomes" id="UP000003771"/>
    </source>
</evidence>
<evidence type="ECO:0000313" key="1">
    <source>
        <dbReference type="EMBL" id="EGR92933.1"/>
    </source>
</evidence>
<protein>
    <submittedName>
        <fullName evidence="1">Conserved domain protein</fullName>
    </submittedName>
</protein>
<dbReference type="Proteomes" id="UP000003771">
    <property type="component" value="Unassembled WGS sequence"/>
</dbReference>
<comment type="caution">
    <text evidence="1">The sequence shown here is derived from an EMBL/GenBank/DDBJ whole genome shotgun (WGS) entry which is preliminary data.</text>
</comment>
<reference evidence="1 2" key="1">
    <citation type="submission" date="2011-07" db="EMBL/GenBank/DDBJ databases">
        <authorList>
            <person name="Durkin A.S."/>
            <person name="Kim M."/>
            <person name="Radune D."/>
            <person name="Hostetler J."/>
            <person name="Torralba M."/>
            <person name="Gillis M."/>
            <person name="Methe B."/>
            <person name="Sutton G."/>
            <person name="Nelson K.E."/>
        </authorList>
    </citation>
    <scope>NUCLEOTIDE SEQUENCE [LARGE SCALE GENOMIC DNA]</scope>
    <source>
        <strain evidence="1 2">F0392</strain>
    </source>
</reference>
<name>F9P321_STROR</name>
<dbReference type="RefSeq" id="WP_000362844.1">
    <property type="nucleotide sequence ID" value="NZ_AFUO01000001.1"/>
</dbReference>
<proteinExistence type="predicted"/>
<dbReference type="EMBL" id="AFUO01000001">
    <property type="protein sequence ID" value="EGR92933.1"/>
    <property type="molecule type" value="Genomic_DNA"/>
</dbReference>
<accession>F9P321</accession>
<gene>
    <name evidence="1" type="ORF">HMPREF9178_1598</name>
</gene>